<protein>
    <submittedName>
        <fullName evidence="1">Uncharacterized protein</fullName>
    </submittedName>
</protein>
<evidence type="ECO:0000313" key="1">
    <source>
        <dbReference type="EMBL" id="KAK2772788.1"/>
    </source>
</evidence>
<gene>
    <name evidence="1" type="ORF">CKAH01_13790</name>
</gene>
<reference evidence="1" key="1">
    <citation type="submission" date="2023-02" db="EMBL/GenBank/DDBJ databases">
        <title>Colletotrichum kahawae CIFC_Que2 genome sequencing and assembly.</title>
        <authorList>
            <person name="Baroncelli R."/>
        </authorList>
    </citation>
    <scope>NUCLEOTIDE SEQUENCE</scope>
    <source>
        <strain evidence="1">CIFC_Que2</strain>
    </source>
</reference>
<proteinExistence type="predicted"/>
<sequence length="104" mass="11730">MQAPKRTLTDQGRDLPRNAAYHLVKPMEDVVRLLVEFEKEMAPKIDFLQLQEPSSAQVDLSELDHNTTNLNKTMNTSESIDLTNIIVKRPHAQSDAATSIKQTT</sequence>
<accession>A0AAD9YP32</accession>
<dbReference type="AlphaFoldDB" id="A0AAD9YP32"/>
<keyword evidence="2" id="KW-1185">Reference proteome</keyword>
<name>A0AAD9YP32_COLKA</name>
<evidence type="ECO:0000313" key="2">
    <source>
        <dbReference type="Proteomes" id="UP001281614"/>
    </source>
</evidence>
<dbReference type="EMBL" id="VYYT01000063">
    <property type="protein sequence ID" value="KAK2772788.1"/>
    <property type="molecule type" value="Genomic_DNA"/>
</dbReference>
<organism evidence="1 2">
    <name type="scientific">Colletotrichum kahawae</name>
    <name type="common">Coffee berry disease fungus</name>
    <dbReference type="NCBI Taxonomy" id="34407"/>
    <lineage>
        <taxon>Eukaryota</taxon>
        <taxon>Fungi</taxon>
        <taxon>Dikarya</taxon>
        <taxon>Ascomycota</taxon>
        <taxon>Pezizomycotina</taxon>
        <taxon>Sordariomycetes</taxon>
        <taxon>Hypocreomycetidae</taxon>
        <taxon>Glomerellales</taxon>
        <taxon>Glomerellaceae</taxon>
        <taxon>Colletotrichum</taxon>
        <taxon>Colletotrichum gloeosporioides species complex</taxon>
    </lineage>
</organism>
<comment type="caution">
    <text evidence="1">The sequence shown here is derived from an EMBL/GenBank/DDBJ whole genome shotgun (WGS) entry which is preliminary data.</text>
</comment>
<dbReference type="Proteomes" id="UP001281614">
    <property type="component" value="Unassembled WGS sequence"/>
</dbReference>